<dbReference type="Proteomes" id="UP000784294">
    <property type="component" value="Unassembled WGS sequence"/>
</dbReference>
<proteinExistence type="predicted"/>
<accession>A0A3S5BSM3</accession>
<evidence type="ECO:0000256" key="1">
    <source>
        <dbReference type="SAM" id="MobiDB-lite"/>
    </source>
</evidence>
<comment type="caution">
    <text evidence="2">The sequence shown here is derived from an EMBL/GenBank/DDBJ whole genome shotgun (WGS) entry which is preliminary data.</text>
</comment>
<keyword evidence="3" id="KW-1185">Reference proteome</keyword>
<feature type="compositionally biased region" description="Polar residues" evidence="1">
    <location>
        <begin position="456"/>
        <end position="470"/>
    </location>
</feature>
<feature type="region of interest" description="Disordered" evidence="1">
    <location>
        <begin position="433"/>
        <end position="506"/>
    </location>
</feature>
<protein>
    <submittedName>
        <fullName evidence="2">Uncharacterized protein</fullName>
    </submittedName>
</protein>
<feature type="compositionally biased region" description="Polar residues" evidence="1">
    <location>
        <begin position="314"/>
        <end position="341"/>
    </location>
</feature>
<dbReference type="AlphaFoldDB" id="A0A3S5BSM3"/>
<gene>
    <name evidence="2" type="ORF">PXEA_LOCUS9941</name>
</gene>
<dbReference type="EMBL" id="CAAALY010028701">
    <property type="protein sequence ID" value="VEL16501.1"/>
    <property type="molecule type" value="Genomic_DNA"/>
</dbReference>
<feature type="region of interest" description="Disordered" evidence="1">
    <location>
        <begin position="36"/>
        <end position="80"/>
    </location>
</feature>
<feature type="region of interest" description="Disordered" evidence="1">
    <location>
        <begin position="397"/>
        <end position="420"/>
    </location>
</feature>
<feature type="region of interest" description="Disordered" evidence="1">
    <location>
        <begin position="251"/>
        <end position="372"/>
    </location>
</feature>
<feature type="compositionally biased region" description="Basic and acidic residues" evidence="1">
    <location>
        <begin position="298"/>
        <end position="308"/>
    </location>
</feature>
<feature type="compositionally biased region" description="Acidic residues" evidence="1">
    <location>
        <begin position="267"/>
        <end position="297"/>
    </location>
</feature>
<evidence type="ECO:0000313" key="2">
    <source>
        <dbReference type="EMBL" id="VEL16501.1"/>
    </source>
</evidence>
<organism evidence="2 3">
    <name type="scientific">Protopolystoma xenopodis</name>
    <dbReference type="NCBI Taxonomy" id="117903"/>
    <lineage>
        <taxon>Eukaryota</taxon>
        <taxon>Metazoa</taxon>
        <taxon>Spiralia</taxon>
        <taxon>Lophotrochozoa</taxon>
        <taxon>Platyhelminthes</taxon>
        <taxon>Monogenea</taxon>
        <taxon>Polyopisthocotylea</taxon>
        <taxon>Polystomatidea</taxon>
        <taxon>Polystomatidae</taxon>
        <taxon>Protopolystoma</taxon>
    </lineage>
</organism>
<evidence type="ECO:0000313" key="3">
    <source>
        <dbReference type="Proteomes" id="UP000784294"/>
    </source>
</evidence>
<feature type="compositionally biased region" description="Low complexity" evidence="1">
    <location>
        <begin position="36"/>
        <end position="47"/>
    </location>
</feature>
<name>A0A3S5BSM3_9PLAT</name>
<sequence>MISTLKSASGLGVSTGRASPLSRVVNICNHPATSSSAFFAVPSSPSTRRYRTSGQRKAFSAQEAASSSSGSGSHETPGLPRHRYELEAGDIHRPVVTASVDGQDMYPVSSDDEELDVKEQREGEISRVMNLKGHHQPRTVTNDAVIHNSTNDASHSPGFHRPDDTTGPKKKCRLDEEKQGGQKQWSKTGSPKVIAEFSSPNGARGGTEAEERNLVCQTATKGGKFATGEAIPLPPQTDLTCSSSSVNIVGTSGVSTNATFGKADSDSSLEEGEAKDDDDEEEEYEEDNDEEASDDGSENFHDRPDSTSRRKNRTSSISHSSPFASCDSLTDSESPENNGLTKLSRREYINSHGDPPRRRRLSRNCASPRSHTRVLQRLHLARCRDFSDHRHRRLADVDIEQGESGRDRSDSDSASITSSREFEVEIDNRLSSSAADIDSSIKHNHHHQDKSRRSPACTQAVDNSRSSRVQNKVIATFGKQDHQDQSSGRGSTGDETGGLGDRAREDEDETALFDIMHSSIRGHLPSRRRHARKHAHYDRQGRCRSRLESGSPCRMSAFDELLTRSQLDSRISDQRVCLNDVASLTPRSLAAVDVEQQLFFLPHTSKANISGCGQLASFTVGAGGTGHQMRHLGDELLAAATTPSALSLFASLESAAPPAMLER</sequence>
<feature type="compositionally biased region" description="Basic and acidic residues" evidence="1">
    <location>
        <begin position="160"/>
        <end position="180"/>
    </location>
</feature>
<reference evidence="2" key="1">
    <citation type="submission" date="2018-11" db="EMBL/GenBank/DDBJ databases">
        <authorList>
            <consortium name="Pathogen Informatics"/>
        </authorList>
    </citation>
    <scope>NUCLEOTIDE SEQUENCE</scope>
</reference>
<feature type="region of interest" description="Disordered" evidence="1">
    <location>
        <begin position="148"/>
        <end position="213"/>
    </location>
</feature>